<dbReference type="EMBL" id="RKLV01000009">
    <property type="protein sequence ID" value="MCX2819533.1"/>
    <property type="molecule type" value="Genomic_DNA"/>
</dbReference>
<dbReference type="RefSeq" id="WP_266087870.1">
    <property type="nucleotide sequence ID" value="NZ_RKLV01000009.1"/>
</dbReference>
<dbReference type="AlphaFoldDB" id="A0A9Q4GJ43"/>
<reference evidence="2" key="1">
    <citation type="submission" date="2022-09" db="EMBL/GenBank/DDBJ databases">
        <title>Haloadaptaus new haloarchaeum isolated from saline soil.</title>
        <authorList>
            <person name="Duran-Viseras A."/>
            <person name="Sanchez-Porro C."/>
            <person name="Ventosa A."/>
        </authorList>
    </citation>
    <scope>NUCLEOTIDE SEQUENCE</scope>
    <source>
        <strain evidence="2">F3-133</strain>
    </source>
</reference>
<evidence type="ECO:0000256" key="1">
    <source>
        <dbReference type="SAM" id="Phobius"/>
    </source>
</evidence>
<evidence type="ECO:0000313" key="3">
    <source>
        <dbReference type="Proteomes" id="UP001149411"/>
    </source>
</evidence>
<keyword evidence="1" id="KW-0472">Membrane</keyword>
<name>A0A9Q4GJ43_9EURY</name>
<feature type="transmembrane region" description="Helical" evidence="1">
    <location>
        <begin position="104"/>
        <end position="126"/>
    </location>
</feature>
<dbReference type="Proteomes" id="UP001149411">
    <property type="component" value="Unassembled WGS sequence"/>
</dbReference>
<keyword evidence="1" id="KW-0812">Transmembrane</keyword>
<feature type="transmembrane region" description="Helical" evidence="1">
    <location>
        <begin position="146"/>
        <end position="176"/>
    </location>
</feature>
<feature type="transmembrane region" description="Helical" evidence="1">
    <location>
        <begin position="72"/>
        <end position="92"/>
    </location>
</feature>
<sequence length="185" mass="20030">MPFTKPVVAVCERYGPGRLPYANRRDVGAGYVMATVAGITTTVFILVTQLVGISTVMSSWYEPYDGPLLEQVIGMVATVPGGFIAGFVVWRVPRLRVWRGVPAGVAAMVLMYPASALLDIAVILPLQQLVAGPSAPLSEYFLFLMWAPFWAVSLGYGAFTTTFWLTLPLGALGGYIHETARKRAT</sequence>
<keyword evidence="1" id="KW-1133">Transmembrane helix</keyword>
<protein>
    <submittedName>
        <fullName evidence="2">Uncharacterized protein</fullName>
    </submittedName>
</protein>
<feature type="transmembrane region" description="Helical" evidence="1">
    <location>
        <begin position="28"/>
        <end position="52"/>
    </location>
</feature>
<keyword evidence="3" id="KW-1185">Reference proteome</keyword>
<comment type="caution">
    <text evidence="2">The sequence shown here is derived from an EMBL/GenBank/DDBJ whole genome shotgun (WGS) entry which is preliminary data.</text>
</comment>
<proteinExistence type="predicted"/>
<gene>
    <name evidence="2" type="ORF">EGH25_09245</name>
</gene>
<organism evidence="2 3">
    <name type="scientific">Halorutilus salinus</name>
    <dbReference type="NCBI Taxonomy" id="2487751"/>
    <lineage>
        <taxon>Archaea</taxon>
        <taxon>Methanobacteriati</taxon>
        <taxon>Methanobacteriota</taxon>
        <taxon>Stenosarchaea group</taxon>
        <taxon>Halobacteria</taxon>
        <taxon>Halorutilales</taxon>
        <taxon>Halorutilaceae</taxon>
        <taxon>Halorutilus</taxon>
    </lineage>
</organism>
<accession>A0A9Q4GJ43</accession>
<evidence type="ECO:0000313" key="2">
    <source>
        <dbReference type="EMBL" id="MCX2819533.1"/>
    </source>
</evidence>